<comment type="function">
    <text evidence="1 12">Catalyzes the oxidative decarboxylation of 6-phosphogluconate to ribulose 5-phosphate and CO(2), with concomitant reduction of NADP to NADPH.</text>
</comment>
<evidence type="ECO:0000256" key="4">
    <source>
        <dbReference type="ARBA" id="ARBA00011738"/>
    </source>
</evidence>
<gene>
    <name evidence="18" type="primary">gnd</name>
    <name evidence="18" type="ordered locus">TERTU_0484</name>
</gene>
<dbReference type="InterPro" id="IPR013328">
    <property type="entry name" value="6PGD_dom2"/>
</dbReference>
<dbReference type="InterPro" id="IPR008927">
    <property type="entry name" value="6-PGluconate_DH-like_C_sf"/>
</dbReference>
<dbReference type="InterPro" id="IPR036291">
    <property type="entry name" value="NAD(P)-bd_dom_sf"/>
</dbReference>
<feature type="binding site" description="in other chain" evidence="14">
    <location>
        <position position="104"/>
    </location>
    <ligand>
        <name>substrate</name>
        <note>ligand shared between dimeric partners</note>
    </ligand>
</feature>
<organism evidence="18 19">
    <name type="scientific">Teredinibacter turnerae (strain ATCC 39867 / T7901)</name>
    <dbReference type="NCBI Taxonomy" id="377629"/>
    <lineage>
        <taxon>Bacteria</taxon>
        <taxon>Pseudomonadati</taxon>
        <taxon>Pseudomonadota</taxon>
        <taxon>Gammaproteobacteria</taxon>
        <taxon>Cellvibrionales</taxon>
        <taxon>Cellvibrionaceae</taxon>
        <taxon>Teredinibacter</taxon>
    </lineage>
</organism>
<dbReference type="GO" id="GO:0006098">
    <property type="term" value="P:pentose-phosphate shunt"/>
    <property type="evidence" value="ECO:0007669"/>
    <property type="project" value="UniProtKB-UniPathway"/>
</dbReference>
<feature type="binding site" evidence="15">
    <location>
        <begin position="34"/>
        <end position="36"/>
    </location>
    <ligand>
        <name>NADP(+)</name>
        <dbReference type="ChEBI" id="CHEBI:58349"/>
    </ligand>
</feature>
<dbReference type="SMART" id="SM01350">
    <property type="entry name" value="6PGD"/>
    <property type="match status" value="1"/>
</dbReference>
<dbReference type="Gene3D" id="1.20.5.320">
    <property type="entry name" value="6-Phosphogluconate Dehydrogenase, domain 3"/>
    <property type="match status" value="1"/>
</dbReference>
<dbReference type="InterPro" id="IPR006113">
    <property type="entry name" value="6PGDH_Gnd/GntZ"/>
</dbReference>
<feature type="binding site" evidence="15">
    <location>
        <begin position="11"/>
        <end position="16"/>
    </location>
    <ligand>
        <name>NADP(+)</name>
        <dbReference type="ChEBI" id="CHEBI:58349"/>
    </ligand>
</feature>
<dbReference type="OrthoDB" id="9804542at2"/>
<dbReference type="Proteomes" id="UP000009080">
    <property type="component" value="Chromosome"/>
</dbReference>
<evidence type="ECO:0000256" key="11">
    <source>
        <dbReference type="ARBA" id="ARBA00048640"/>
    </source>
</evidence>
<feature type="binding site" evidence="15">
    <location>
        <begin position="76"/>
        <end position="78"/>
    </location>
    <ligand>
        <name>NADP(+)</name>
        <dbReference type="ChEBI" id="CHEBI:58349"/>
    </ligand>
</feature>
<name>C5BMZ0_TERTT</name>
<evidence type="ECO:0000259" key="17">
    <source>
        <dbReference type="SMART" id="SM01350"/>
    </source>
</evidence>
<dbReference type="FunFam" id="1.20.5.320:FF:000002">
    <property type="entry name" value="6-phosphogluconate dehydrogenase, decarboxylating"/>
    <property type="match status" value="1"/>
</dbReference>
<dbReference type="Gene3D" id="1.10.1040.10">
    <property type="entry name" value="N-(1-d-carboxylethyl)-l-norvaline Dehydrogenase, domain 2"/>
    <property type="match status" value="1"/>
</dbReference>
<sequence length="484" mass="52537">MKELSDIGLVGLAVMGENLILNMANNGYTVTAYNRSTEKVDAFLAGRAKGKSIRGAHSVEELVASLAKPRKIMLMVKAGAPVDAFIEQILPHLEEGDILIDGGNTHFPDTNRRVDYCASKGILFVGAGVSGGEEGALTGPSIMPGGAKDAWHHVKPIFQSIAAKVEDGTPCCDWVGENGAGHFVKMVHNGIEYGDMQLICEAYQIMKDLLGMSADEMHEVFAEWNEGELDSYLTEITRDILKTKDEDGEPLVDKILDTAGQKGTGKWTGVAALEMGVPLTLIGEAVFARCLSAQKEERVEAAKIISGPTPKFEGDKKAFIEDLRNALFAAKIVSYAQGYVLMREAAKEFGWELNNGGIALMWRGGCIIRSVFLGNIKEAFDTNPALTNLLLDPYFQQRVDAAQAGWRNVVASATLNGIPAPTLTSALSYFDGYRTARLPANLLQAQRDFFGAHTYERTDKPRGEFFHTNWTGRGGDTASSTYNA</sequence>
<feature type="binding site" description="in other chain" evidence="14">
    <location>
        <position position="262"/>
    </location>
    <ligand>
        <name>substrate</name>
        <note>ligand shared between dimeric partners</note>
    </ligand>
</feature>
<dbReference type="RefSeq" id="WP_015816932.1">
    <property type="nucleotide sequence ID" value="NC_012997.1"/>
</dbReference>
<evidence type="ECO:0000313" key="18">
    <source>
        <dbReference type="EMBL" id="ACR10820.1"/>
    </source>
</evidence>
<evidence type="ECO:0000256" key="12">
    <source>
        <dbReference type="PIRNR" id="PIRNR000109"/>
    </source>
</evidence>
<keyword evidence="19" id="KW-1185">Reference proteome</keyword>
<dbReference type="NCBIfam" id="TIGR00873">
    <property type="entry name" value="gnd"/>
    <property type="match status" value="1"/>
</dbReference>
<dbReference type="NCBIfam" id="NF006765">
    <property type="entry name" value="PRK09287.1"/>
    <property type="match status" value="1"/>
</dbReference>
<accession>C5BMZ0</accession>
<evidence type="ECO:0000256" key="13">
    <source>
        <dbReference type="PIRSR" id="PIRSR000109-1"/>
    </source>
</evidence>
<evidence type="ECO:0000313" key="19">
    <source>
        <dbReference type="Proteomes" id="UP000009080"/>
    </source>
</evidence>
<feature type="binding site" evidence="14">
    <location>
        <position position="453"/>
    </location>
    <ligand>
        <name>substrate</name>
        <note>ligand shared between dimeric partners</note>
    </ligand>
</feature>
<comment type="pathway">
    <text evidence="2 12 16">Carbohydrate degradation; pentose phosphate pathway; D-ribulose 5-phosphate from D-glucose 6-phosphate (oxidative stage): step 3/3.</text>
</comment>
<proteinExistence type="inferred from homology"/>
<dbReference type="InterPro" id="IPR006183">
    <property type="entry name" value="Pgluconate_DH"/>
</dbReference>
<evidence type="ECO:0000256" key="14">
    <source>
        <dbReference type="PIRSR" id="PIRSR000109-2"/>
    </source>
</evidence>
<feature type="active site" description="Proton donor" evidence="13">
    <location>
        <position position="192"/>
    </location>
</feature>
<dbReference type="InterPro" id="IPR006184">
    <property type="entry name" value="6PGdom_BS"/>
</dbReference>
<evidence type="ECO:0000256" key="2">
    <source>
        <dbReference type="ARBA" id="ARBA00004874"/>
    </source>
</evidence>
<dbReference type="EC" id="1.1.1.44" evidence="5 12"/>
<dbReference type="KEGG" id="ttu:TERTU_0484"/>
<dbReference type="GO" id="GO:0050661">
    <property type="term" value="F:NADP binding"/>
    <property type="evidence" value="ECO:0007669"/>
    <property type="project" value="InterPro"/>
</dbReference>
<dbReference type="InterPro" id="IPR006115">
    <property type="entry name" value="6PGDH_NADP-bd"/>
</dbReference>
<dbReference type="EMBL" id="CP001614">
    <property type="protein sequence ID" value="ACR10820.1"/>
    <property type="molecule type" value="Genomic_DNA"/>
</dbReference>
<feature type="binding site" evidence="14">
    <location>
        <position position="447"/>
    </location>
    <ligand>
        <name>substrate</name>
        <note>ligand shared between dimeric partners</note>
    </ligand>
</feature>
<evidence type="ECO:0000256" key="10">
    <source>
        <dbReference type="ARBA" id="ARBA00023126"/>
    </source>
</evidence>
<dbReference type="FunFam" id="1.10.1040.10:FF:000002">
    <property type="entry name" value="6-phosphogluconate dehydrogenase, decarboxylating"/>
    <property type="match status" value="1"/>
</dbReference>
<feature type="active site" description="Proton acceptor" evidence="13">
    <location>
        <position position="185"/>
    </location>
</feature>
<dbReference type="PANTHER" id="PTHR11811">
    <property type="entry name" value="6-PHOSPHOGLUCONATE DEHYDROGENASE"/>
    <property type="match status" value="1"/>
</dbReference>
<comment type="catalytic activity">
    <reaction evidence="11 12 16">
        <text>6-phospho-D-gluconate + NADP(+) = D-ribulose 5-phosphate + CO2 + NADPH</text>
        <dbReference type="Rhea" id="RHEA:10116"/>
        <dbReference type="ChEBI" id="CHEBI:16526"/>
        <dbReference type="ChEBI" id="CHEBI:57783"/>
        <dbReference type="ChEBI" id="CHEBI:58121"/>
        <dbReference type="ChEBI" id="CHEBI:58349"/>
        <dbReference type="ChEBI" id="CHEBI:58759"/>
        <dbReference type="EC" id="1.1.1.44"/>
    </reaction>
</comment>
<keyword evidence="7 12" id="KW-0521">NADP</keyword>
<dbReference type="GO" id="GO:0019521">
    <property type="term" value="P:D-gluconate metabolic process"/>
    <property type="evidence" value="ECO:0007669"/>
    <property type="project" value="UniProtKB-KW"/>
</dbReference>
<feature type="binding site" description="in other chain" evidence="14">
    <location>
        <begin position="130"/>
        <end position="132"/>
    </location>
    <ligand>
        <name>substrate</name>
        <note>ligand shared between dimeric partners</note>
    </ligand>
</feature>
<evidence type="ECO:0000256" key="15">
    <source>
        <dbReference type="PIRSR" id="PIRSR000109-3"/>
    </source>
</evidence>
<dbReference type="Pfam" id="PF03446">
    <property type="entry name" value="NAD_binding_2"/>
    <property type="match status" value="1"/>
</dbReference>
<evidence type="ECO:0000256" key="16">
    <source>
        <dbReference type="RuleBase" id="RU000485"/>
    </source>
</evidence>
<evidence type="ECO:0000256" key="6">
    <source>
        <dbReference type="ARBA" id="ARBA00018193"/>
    </source>
</evidence>
<evidence type="ECO:0000256" key="5">
    <source>
        <dbReference type="ARBA" id="ARBA00013011"/>
    </source>
</evidence>
<dbReference type="STRING" id="377629.TERTU_0484"/>
<dbReference type="FunFam" id="3.40.50.720:FF:000007">
    <property type="entry name" value="6-phosphogluconate dehydrogenase, decarboxylating"/>
    <property type="match status" value="1"/>
</dbReference>
<dbReference type="PROSITE" id="PS00461">
    <property type="entry name" value="6PGD"/>
    <property type="match status" value="1"/>
</dbReference>
<dbReference type="eggNOG" id="COG0362">
    <property type="taxonomic scope" value="Bacteria"/>
</dbReference>
<keyword evidence="10 12" id="KW-0570">Pentose shunt</keyword>
<dbReference type="PRINTS" id="PR00076">
    <property type="entry name" value="6PGDHDRGNASE"/>
</dbReference>
<feature type="binding site" evidence="15">
    <location>
        <position position="104"/>
    </location>
    <ligand>
        <name>NADP(+)</name>
        <dbReference type="ChEBI" id="CHEBI:58349"/>
    </ligand>
</feature>
<keyword evidence="9 16" id="KW-0311">Gluconate utilization</keyword>
<evidence type="ECO:0000256" key="7">
    <source>
        <dbReference type="ARBA" id="ARBA00022857"/>
    </source>
</evidence>
<dbReference type="Gene3D" id="3.40.50.720">
    <property type="entry name" value="NAD(P)-binding Rossmann-like Domain"/>
    <property type="match status" value="1"/>
</dbReference>
<feature type="domain" description="6-phosphogluconate dehydrogenase C-terminal" evidence="17">
    <location>
        <begin position="181"/>
        <end position="471"/>
    </location>
</feature>
<dbReference type="HOGENOM" id="CLU_024540_4_2_6"/>
<keyword evidence="8 12" id="KW-0560">Oxidoreductase</keyword>
<dbReference type="AlphaFoldDB" id="C5BMZ0"/>
<dbReference type="Pfam" id="PF00393">
    <property type="entry name" value="6PGD"/>
    <property type="match status" value="1"/>
</dbReference>
<protein>
    <recommendedName>
        <fullName evidence="6 12">6-phosphogluconate dehydrogenase, decarboxylating</fullName>
        <ecNumber evidence="5 12">1.1.1.44</ecNumber>
    </recommendedName>
</protein>
<dbReference type="InterPro" id="IPR006114">
    <property type="entry name" value="6PGDH_C"/>
</dbReference>
<dbReference type="GO" id="GO:0004616">
    <property type="term" value="F:phosphogluconate dehydrogenase (decarboxylating) activity"/>
    <property type="evidence" value="ECO:0007669"/>
    <property type="project" value="UniProtKB-EC"/>
</dbReference>
<dbReference type="PIRSF" id="PIRSF000109">
    <property type="entry name" value="6PGD"/>
    <property type="match status" value="1"/>
</dbReference>
<comment type="similarity">
    <text evidence="3 12 16">Belongs to the 6-phosphogluconate dehydrogenase family.</text>
</comment>
<evidence type="ECO:0000256" key="8">
    <source>
        <dbReference type="ARBA" id="ARBA00023002"/>
    </source>
</evidence>
<dbReference type="SUPFAM" id="SSF48179">
    <property type="entry name" value="6-phosphogluconate dehydrogenase C-terminal domain-like"/>
    <property type="match status" value="1"/>
</dbReference>
<evidence type="ECO:0000256" key="3">
    <source>
        <dbReference type="ARBA" id="ARBA00008419"/>
    </source>
</evidence>
<reference evidence="18 19" key="1">
    <citation type="journal article" date="2009" name="PLoS ONE">
        <title>The complete genome of Teredinibacter turnerae T7901: an intracellular endosymbiont of marine wood-boring bivalves (shipworms).</title>
        <authorList>
            <person name="Yang J.C."/>
            <person name="Madupu R."/>
            <person name="Durkin A.S."/>
            <person name="Ekborg N.A."/>
            <person name="Pedamallu C.S."/>
            <person name="Hostetler J.B."/>
            <person name="Radune D."/>
            <person name="Toms B.S."/>
            <person name="Henrissat B."/>
            <person name="Coutinho P.M."/>
            <person name="Schwarz S."/>
            <person name="Field L."/>
            <person name="Trindade-Silva A.E."/>
            <person name="Soares C.A.G."/>
            <person name="Elshahawi S."/>
            <person name="Hanora A."/>
            <person name="Schmidt E.W."/>
            <person name="Haygood M.G."/>
            <person name="Posfai J."/>
            <person name="Benner J."/>
            <person name="Madinger C."/>
            <person name="Nove J."/>
            <person name="Anton B."/>
            <person name="Chaudhary K."/>
            <person name="Foster J."/>
            <person name="Holman A."/>
            <person name="Kumar S."/>
            <person name="Lessard P.A."/>
            <person name="Luyten Y.A."/>
            <person name="Slatko B."/>
            <person name="Wood N."/>
            <person name="Wu B."/>
            <person name="Teplitski M."/>
            <person name="Mougous J.D."/>
            <person name="Ward N."/>
            <person name="Eisen J.A."/>
            <person name="Badger J.H."/>
            <person name="Distel D.L."/>
        </authorList>
    </citation>
    <scope>NUCLEOTIDE SEQUENCE [LARGE SCALE GENOMIC DNA]</scope>
    <source>
        <strain evidence="19">ATCC 39867 / T7901</strain>
    </source>
</reference>
<evidence type="ECO:0000256" key="9">
    <source>
        <dbReference type="ARBA" id="ARBA00023064"/>
    </source>
</evidence>
<feature type="binding site" description="in other chain" evidence="14">
    <location>
        <position position="193"/>
    </location>
    <ligand>
        <name>substrate</name>
        <note>ligand shared between dimeric partners</note>
    </ligand>
</feature>
<feature type="binding site" description="in other chain" evidence="14">
    <location>
        <begin position="188"/>
        <end position="189"/>
    </location>
    <ligand>
        <name>substrate</name>
        <note>ligand shared between dimeric partners</note>
    </ligand>
</feature>
<evidence type="ECO:0000256" key="1">
    <source>
        <dbReference type="ARBA" id="ARBA00002526"/>
    </source>
</evidence>
<dbReference type="SUPFAM" id="SSF51735">
    <property type="entry name" value="NAD(P)-binding Rossmann-fold domains"/>
    <property type="match status" value="1"/>
</dbReference>
<feature type="binding site" description="in other chain" evidence="14">
    <location>
        <position position="289"/>
    </location>
    <ligand>
        <name>substrate</name>
        <note>ligand shared between dimeric partners</note>
    </ligand>
</feature>
<dbReference type="UniPathway" id="UPA00115">
    <property type="reaction ID" value="UER00410"/>
</dbReference>
<comment type="subunit">
    <text evidence="4 12">Homodimer.</text>
</comment>